<keyword evidence="4" id="KW-0547">Nucleotide-binding</keyword>
<feature type="region of interest" description="Disordered" evidence="13">
    <location>
        <begin position="1453"/>
        <end position="1550"/>
    </location>
</feature>
<evidence type="ECO:0000256" key="10">
    <source>
        <dbReference type="ARBA" id="ARBA00023242"/>
    </source>
</evidence>
<comment type="subcellular location">
    <subcellularLocation>
        <location evidence="2">Nucleus</location>
    </subcellularLocation>
</comment>
<keyword evidence="8" id="KW-0238">DNA-binding</keyword>
<dbReference type="Pfam" id="PF16124">
    <property type="entry name" value="RecQ_Zn_bind"/>
    <property type="match status" value="1"/>
</dbReference>
<dbReference type="Pfam" id="PF00570">
    <property type="entry name" value="HRDC"/>
    <property type="match status" value="1"/>
</dbReference>
<evidence type="ECO:0000313" key="18">
    <source>
        <dbReference type="Proteomes" id="UP001610444"/>
    </source>
</evidence>
<dbReference type="Pfam" id="PF00271">
    <property type="entry name" value="Helicase_C"/>
    <property type="match status" value="1"/>
</dbReference>
<dbReference type="InterPro" id="IPR004589">
    <property type="entry name" value="DNA_helicase_ATP-dep_RecQ"/>
</dbReference>
<evidence type="ECO:0000259" key="14">
    <source>
        <dbReference type="PROSITE" id="PS50967"/>
    </source>
</evidence>
<proteinExistence type="inferred from homology"/>
<evidence type="ECO:0000259" key="15">
    <source>
        <dbReference type="PROSITE" id="PS51192"/>
    </source>
</evidence>
<dbReference type="SMART" id="SM00490">
    <property type="entry name" value="HELICc"/>
    <property type="match status" value="1"/>
</dbReference>
<dbReference type="InterPro" id="IPR027417">
    <property type="entry name" value="P-loop_NTPase"/>
</dbReference>
<evidence type="ECO:0000256" key="2">
    <source>
        <dbReference type="ARBA" id="ARBA00004123"/>
    </source>
</evidence>
<feature type="region of interest" description="Disordered" evidence="13">
    <location>
        <begin position="91"/>
        <end position="152"/>
    </location>
</feature>
<comment type="cofactor">
    <cofactor evidence="1">
        <name>Zn(2+)</name>
        <dbReference type="ChEBI" id="CHEBI:29105"/>
    </cofactor>
</comment>
<feature type="compositionally biased region" description="Acidic residues" evidence="13">
    <location>
        <begin position="1278"/>
        <end position="1289"/>
    </location>
</feature>
<dbReference type="Gene3D" id="3.40.50.300">
    <property type="entry name" value="P-loop containing nucleotide triphosphate hydrolases"/>
    <property type="match status" value="2"/>
</dbReference>
<evidence type="ECO:0000313" key="17">
    <source>
        <dbReference type="EMBL" id="KAL2861309.1"/>
    </source>
</evidence>
<dbReference type="CDD" id="cd18794">
    <property type="entry name" value="SF2_C_RecQ"/>
    <property type="match status" value="1"/>
</dbReference>
<dbReference type="Pfam" id="PF00270">
    <property type="entry name" value="DEAD"/>
    <property type="match status" value="1"/>
</dbReference>
<dbReference type="InterPro" id="IPR044876">
    <property type="entry name" value="HRDC_dom_sf"/>
</dbReference>
<protein>
    <recommendedName>
        <fullName evidence="12">DNA 3'-5' helicase</fullName>
        <ecNumber evidence="12">5.6.2.4</ecNumber>
    </recommendedName>
</protein>
<comment type="caution">
    <text evidence="17">The sequence shown here is derived from an EMBL/GenBank/DDBJ whole genome shotgun (WGS) entry which is preliminary data.</text>
</comment>
<feature type="domain" description="Helicase C-terminal" evidence="16">
    <location>
        <begin position="932"/>
        <end position="1081"/>
    </location>
</feature>
<comment type="catalytic activity">
    <reaction evidence="11">
        <text>Couples ATP hydrolysis with the unwinding of duplex DNA by translocating in the 3'-5' direction.</text>
        <dbReference type="EC" id="5.6.2.4"/>
    </reaction>
</comment>
<dbReference type="PROSITE" id="PS51194">
    <property type="entry name" value="HELICASE_CTER"/>
    <property type="match status" value="1"/>
</dbReference>
<evidence type="ECO:0000256" key="3">
    <source>
        <dbReference type="ARBA" id="ARBA00005446"/>
    </source>
</evidence>
<feature type="region of interest" description="Disordered" evidence="13">
    <location>
        <begin position="531"/>
        <end position="554"/>
    </location>
</feature>
<evidence type="ECO:0000256" key="13">
    <source>
        <dbReference type="SAM" id="MobiDB-lite"/>
    </source>
</evidence>
<comment type="similarity">
    <text evidence="3">Belongs to the helicase family. RecQ subfamily.</text>
</comment>
<reference evidence="17 18" key="1">
    <citation type="submission" date="2024-07" db="EMBL/GenBank/DDBJ databases">
        <title>Section-level genome sequencing and comparative genomics of Aspergillus sections Usti and Cavernicolus.</title>
        <authorList>
            <consortium name="Lawrence Berkeley National Laboratory"/>
            <person name="Nybo J.L."/>
            <person name="Vesth T.C."/>
            <person name="Theobald S."/>
            <person name="Frisvad J.C."/>
            <person name="Larsen T.O."/>
            <person name="Kjaerboelling I."/>
            <person name="Rothschild-Mancinelli K."/>
            <person name="Lyhne E.K."/>
            <person name="Kogle M.E."/>
            <person name="Barry K."/>
            <person name="Clum A."/>
            <person name="Na H."/>
            <person name="Ledsgaard L."/>
            <person name="Lin J."/>
            <person name="Lipzen A."/>
            <person name="Kuo A."/>
            <person name="Riley R."/>
            <person name="Mondo S."/>
            <person name="LaButti K."/>
            <person name="Haridas S."/>
            <person name="Pangalinan J."/>
            <person name="Salamov A.A."/>
            <person name="Simmons B.A."/>
            <person name="Magnuson J.K."/>
            <person name="Chen J."/>
            <person name="Drula E."/>
            <person name="Henrissat B."/>
            <person name="Wiebenga A."/>
            <person name="Lubbers R.J."/>
            <person name="Gomes A.C."/>
            <person name="Macurrencykelacurrency M.R."/>
            <person name="Stajich J."/>
            <person name="Grigoriev I.V."/>
            <person name="Mortensen U.H."/>
            <person name="De vries R.P."/>
            <person name="Baker S.E."/>
            <person name="Andersen M.R."/>
        </authorList>
    </citation>
    <scope>NUCLEOTIDE SEQUENCE [LARGE SCALE GENOMIC DNA]</scope>
    <source>
        <strain evidence="17 18">CBS 756.74</strain>
    </source>
</reference>
<evidence type="ECO:0000259" key="16">
    <source>
        <dbReference type="PROSITE" id="PS51194"/>
    </source>
</evidence>
<feature type="compositionally biased region" description="Polar residues" evidence="13">
    <location>
        <begin position="1453"/>
        <end position="1468"/>
    </location>
</feature>
<dbReference type="InterPro" id="IPR014001">
    <property type="entry name" value="Helicase_ATP-bd"/>
</dbReference>
<dbReference type="InterPro" id="IPR010997">
    <property type="entry name" value="HRDC-like_sf"/>
</dbReference>
<feature type="compositionally biased region" description="Polar residues" evidence="13">
    <location>
        <begin position="1516"/>
        <end position="1528"/>
    </location>
</feature>
<dbReference type="SUPFAM" id="SSF46785">
    <property type="entry name" value="Winged helix' DNA-binding domain"/>
    <property type="match status" value="1"/>
</dbReference>
<evidence type="ECO:0000256" key="12">
    <source>
        <dbReference type="ARBA" id="ARBA00034808"/>
    </source>
</evidence>
<sequence>MTRSNLKIHLKWLLDQGPSLYPVLTPPAWESHVNPNNSYSNTVPTLSLLASQTEELSIRNSHPVLQTDTKNDVIDEIELASDTEMARLMLAPPAASKPRMLSQKKESPGSARRSPKMRSPSKREVTQTPSRTKGVKESPSAFSSFHSRRDQLPTTLRANQDLELPSSLDDIDTVDLTGDFDRIPTSSGTGEEFGEPRRLWSVDAASRQQPMEKRGKKRKSDEYACDLLSPRERRGAQSPFVSGKKAQTDCPLSTQTPRKRITQTPRDDASLSRAGEQGHSSTKAAVRNQAIPDSDDDSAGSLFEDWMSSKLGSPRNVDNALYPILPSEKPKRTPKLTTSAKRKVPMSPDSTVTSKATRAVTVKESIATPRRLDPLPTASSIASKTTTEPVDQDLERFLQISDNLLGALLEHFQNTIQKNSDIVYEKVMRGEQGPDIAALASENNVVTAQKYAVEALKTQKSAYKKYESESQALKHAILQVVHREGCPSSALPEIEQQKKVLSQLKDIETDIRRLLLEADLFFALDNMSLGDPKSSSERPDSLPQASRSSLDRSRFDRRSVADDAAFSRSLAPALLNVNDYRLSPTRREAYSFANSPLARPKRGQFDYDDPTISDDETTFTRVMGSPPPPAQDIDEFGMDAFDEEMLEAADCFQNEQPVANEKQEPYSRPVFAETSGNAPRLPATQKSQTHGALWNEHSWTKDVKNALKERFHLRGFRMNQLEAIDATLSGKDTFVLMPTGGGKSLCYQLPSVVSSGSTKGVTIVISPLLSLMQDQVSHLRKNKIKAYLINGETQREERQWIMSTLSGRAPEKQIELLYITPEMINKNVTFAERLETLADKRRLARIVIDEAHCVSQWGHDFRPDYKELGGLRARLPGVPMMALTATATENVKADVIHNLKMDGCEVFTQSFNRPNLTYEVRSKSKPSELVQNIADIINKYRKKSGIVYCLSRSNCEKVAEKLRDEHRIKADHYHAGLEAEQRSRIQQRWQHGEIHVIVATIAFGMGIDKPDVRFVIHHSMPKSLEGYYQETGRAGRDGKRSGCYLFFNYRDVNVLESMINKNEDLSEAQKSRQLKMLRNVTLYCENKSDCRRVQILAYFNEYFRRQDCNASCDNCKSDATIEKQDFSQHAVSAIKIVRYFQKLKSRVTISYCVNILRGTTKQFKSPEHRRAPCFGYGSDVELGDAERLFRKLLSEGALREENVVWQGTFPTQYIKLGERAAEFESGQHQLKMDVRISPNGKSRKHGAPGHGFLPQSTNVSSPVQAANRRRLARYRDNAEDDSDGDDSEGFEPIRVAGNREQKGKGLPGPPITQDRRFDELDPLHKMVAEDFMVYAKRFCQEVVFEKDLRNQPFTDTILREMVMVLPKDKKEMLQIPNIDEDKVHRYGDKMLKLIRDTQRRYSELKQNRDGADGVVPDPNHTNVVNISSDDDEFGEFSDFDDIIEQASTLQRDENVVTSQYFPRNPQTMEDSDGEYRPSPKASSKSSSSKPQKRKTTKRSRRQSSEPKPRAKASRTKPITNNGRSQGRSYSRKETSGRPKRPTSQIAAMPL</sequence>
<organism evidence="17 18">
    <name type="scientific">Aspergillus pseudodeflectus</name>
    <dbReference type="NCBI Taxonomy" id="176178"/>
    <lineage>
        <taxon>Eukaryota</taxon>
        <taxon>Fungi</taxon>
        <taxon>Dikarya</taxon>
        <taxon>Ascomycota</taxon>
        <taxon>Pezizomycotina</taxon>
        <taxon>Eurotiomycetes</taxon>
        <taxon>Eurotiomycetidae</taxon>
        <taxon>Eurotiales</taxon>
        <taxon>Aspergillaceae</taxon>
        <taxon>Aspergillus</taxon>
        <taxon>Aspergillus subgen. Nidulantes</taxon>
    </lineage>
</organism>
<accession>A0ABR4L9V0</accession>
<dbReference type="SMART" id="SM00487">
    <property type="entry name" value="DEXDc"/>
    <property type="match status" value="1"/>
</dbReference>
<evidence type="ECO:0000256" key="8">
    <source>
        <dbReference type="ARBA" id="ARBA00023125"/>
    </source>
</evidence>
<keyword evidence="7" id="KW-0067">ATP-binding</keyword>
<evidence type="ECO:0000256" key="9">
    <source>
        <dbReference type="ARBA" id="ARBA00023235"/>
    </source>
</evidence>
<dbReference type="Gene3D" id="1.10.150.80">
    <property type="entry name" value="HRDC domain"/>
    <property type="match status" value="1"/>
</dbReference>
<evidence type="ECO:0000256" key="11">
    <source>
        <dbReference type="ARBA" id="ARBA00034617"/>
    </source>
</evidence>
<dbReference type="InterPro" id="IPR032284">
    <property type="entry name" value="RecQ_Zn-bd"/>
</dbReference>
<dbReference type="PANTHER" id="PTHR13710:SF153">
    <property type="entry name" value="RECQ-LIKE DNA HELICASE BLM"/>
    <property type="match status" value="1"/>
</dbReference>
<keyword evidence="18" id="KW-1185">Reference proteome</keyword>
<feature type="compositionally biased region" description="Polar residues" evidence="13">
    <location>
        <begin position="1254"/>
        <end position="1264"/>
    </location>
</feature>
<dbReference type="InterPro" id="IPR001650">
    <property type="entry name" value="Helicase_C-like"/>
</dbReference>
<dbReference type="Pfam" id="PF09382">
    <property type="entry name" value="RQC"/>
    <property type="match status" value="1"/>
</dbReference>
<name>A0ABR4L9V0_9EURO</name>
<feature type="region of interest" description="Disordered" evidence="13">
    <location>
        <begin position="322"/>
        <end position="357"/>
    </location>
</feature>
<keyword evidence="5" id="KW-0378">Hydrolase</keyword>
<dbReference type="EMBL" id="JBFXLR010000001">
    <property type="protein sequence ID" value="KAL2861309.1"/>
    <property type="molecule type" value="Genomic_DNA"/>
</dbReference>
<dbReference type="EC" id="5.6.2.4" evidence="12"/>
<feature type="compositionally biased region" description="Low complexity" evidence="13">
    <location>
        <begin position="1476"/>
        <end position="1489"/>
    </location>
</feature>
<evidence type="ECO:0000256" key="7">
    <source>
        <dbReference type="ARBA" id="ARBA00022840"/>
    </source>
</evidence>
<feature type="domain" description="HRDC" evidence="14">
    <location>
        <begin position="1321"/>
        <end position="1404"/>
    </location>
</feature>
<feature type="compositionally biased region" description="Polar residues" evidence="13">
    <location>
        <begin position="1541"/>
        <end position="1550"/>
    </location>
</feature>
<evidence type="ECO:0000256" key="6">
    <source>
        <dbReference type="ARBA" id="ARBA00022806"/>
    </source>
</evidence>
<evidence type="ECO:0000256" key="4">
    <source>
        <dbReference type="ARBA" id="ARBA00022741"/>
    </source>
</evidence>
<evidence type="ECO:0000256" key="5">
    <source>
        <dbReference type="ARBA" id="ARBA00022801"/>
    </source>
</evidence>
<dbReference type="Gene3D" id="1.10.10.10">
    <property type="entry name" value="Winged helix-like DNA-binding domain superfamily/Winged helix DNA-binding domain"/>
    <property type="match status" value="1"/>
</dbReference>
<dbReference type="InterPro" id="IPR011545">
    <property type="entry name" value="DEAD/DEAH_box_helicase_dom"/>
</dbReference>
<dbReference type="InterPro" id="IPR002464">
    <property type="entry name" value="DNA/RNA_helicase_DEAH_CS"/>
</dbReference>
<dbReference type="SMART" id="SM00956">
    <property type="entry name" value="RQC"/>
    <property type="match status" value="1"/>
</dbReference>
<dbReference type="Proteomes" id="UP001610444">
    <property type="component" value="Unassembled WGS sequence"/>
</dbReference>
<feature type="region of interest" description="Disordered" evidence="13">
    <location>
        <begin position="1237"/>
        <end position="1315"/>
    </location>
</feature>
<dbReference type="InterPro" id="IPR002121">
    <property type="entry name" value="HRDC_dom"/>
</dbReference>
<dbReference type="InterPro" id="IPR036390">
    <property type="entry name" value="WH_DNA-bd_sf"/>
</dbReference>
<feature type="region of interest" description="Disordered" evidence="13">
    <location>
        <begin position="169"/>
        <end position="302"/>
    </location>
</feature>
<dbReference type="GeneID" id="98152125"/>
<keyword evidence="9" id="KW-0413">Isomerase</keyword>
<dbReference type="CDD" id="cd17920">
    <property type="entry name" value="DEXHc_RecQ"/>
    <property type="match status" value="1"/>
</dbReference>
<keyword evidence="6" id="KW-0347">Helicase</keyword>
<feature type="compositionally biased region" description="Basic residues" evidence="13">
    <location>
        <begin position="1490"/>
        <end position="1501"/>
    </location>
</feature>
<dbReference type="PROSITE" id="PS50967">
    <property type="entry name" value="HRDC"/>
    <property type="match status" value="1"/>
</dbReference>
<dbReference type="PANTHER" id="PTHR13710">
    <property type="entry name" value="DNA HELICASE RECQ FAMILY MEMBER"/>
    <property type="match status" value="1"/>
</dbReference>
<dbReference type="RefSeq" id="XP_070905399.1">
    <property type="nucleotide sequence ID" value="XM_071036961.1"/>
</dbReference>
<dbReference type="InterPro" id="IPR036388">
    <property type="entry name" value="WH-like_DNA-bd_sf"/>
</dbReference>
<gene>
    <name evidence="17" type="ORF">BJX68DRAFT_1664</name>
</gene>
<dbReference type="SUPFAM" id="SSF47819">
    <property type="entry name" value="HRDC-like"/>
    <property type="match status" value="1"/>
</dbReference>
<dbReference type="PROSITE" id="PS00690">
    <property type="entry name" value="DEAH_ATP_HELICASE"/>
    <property type="match status" value="1"/>
</dbReference>
<dbReference type="SUPFAM" id="SSF52540">
    <property type="entry name" value="P-loop containing nucleoside triphosphate hydrolases"/>
    <property type="match status" value="1"/>
</dbReference>
<evidence type="ECO:0000256" key="1">
    <source>
        <dbReference type="ARBA" id="ARBA00001947"/>
    </source>
</evidence>
<feature type="domain" description="Helicase ATP-binding" evidence="15">
    <location>
        <begin position="724"/>
        <end position="905"/>
    </location>
</feature>
<keyword evidence="10" id="KW-0539">Nucleus</keyword>
<dbReference type="PROSITE" id="PS51192">
    <property type="entry name" value="HELICASE_ATP_BIND_1"/>
    <property type="match status" value="1"/>
</dbReference>
<dbReference type="InterPro" id="IPR018982">
    <property type="entry name" value="RQC_domain"/>
</dbReference>
<dbReference type="NCBIfam" id="TIGR00614">
    <property type="entry name" value="recQ_fam"/>
    <property type="match status" value="1"/>
</dbReference>